<dbReference type="SMART" id="SM00382">
    <property type="entry name" value="AAA"/>
    <property type="match status" value="1"/>
</dbReference>
<dbReference type="InterPro" id="IPR001650">
    <property type="entry name" value="Helicase_C-like"/>
</dbReference>
<dbReference type="Pfam" id="PF04851">
    <property type="entry name" value="ResIII"/>
    <property type="match status" value="1"/>
</dbReference>
<gene>
    <name evidence="5" type="ORF">MGL_0699</name>
</gene>
<dbReference type="PANTHER" id="PTHR47396">
    <property type="entry name" value="TYPE I RESTRICTION ENZYME ECOKI R PROTEIN"/>
    <property type="match status" value="1"/>
</dbReference>
<dbReference type="GeneID" id="5856412"/>
<name>A8PUJ3_MALGO</name>
<evidence type="ECO:0000259" key="4">
    <source>
        <dbReference type="PROSITE" id="PS51194"/>
    </source>
</evidence>
<reference evidence="5 6" key="1">
    <citation type="journal article" date="2007" name="Proc. Natl. Acad. Sci. U.S.A.">
        <title>Dandruff-associated Malassezia genomes reveal convergent and divergent virulence traits shared with plant and human fungal pathogens.</title>
        <authorList>
            <person name="Xu J."/>
            <person name="Saunders C.W."/>
            <person name="Hu P."/>
            <person name="Grant R.A."/>
            <person name="Boekhout T."/>
            <person name="Kuramae E.E."/>
            <person name="Kronstad J.W."/>
            <person name="Deangelis Y.M."/>
            <person name="Reeder N.L."/>
            <person name="Johnstone K.R."/>
            <person name="Leland M."/>
            <person name="Fieno A.M."/>
            <person name="Begley W.M."/>
            <person name="Sun Y."/>
            <person name="Lacey M.P."/>
            <person name="Chaudhary T."/>
            <person name="Keough T."/>
            <person name="Chu L."/>
            <person name="Sears R."/>
            <person name="Yuan B."/>
            <person name="Dawson T.L.Jr."/>
        </authorList>
    </citation>
    <scope>NUCLEOTIDE SEQUENCE [LARGE SCALE GENOMIC DNA]</scope>
    <source>
        <strain evidence="6">ATCC MYA-4612 / CBS 7966</strain>
    </source>
</reference>
<feature type="domain" description="Helicase ATP-binding" evidence="3">
    <location>
        <begin position="54"/>
        <end position="226"/>
    </location>
</feature>
<dbReference type="GO" id="GO:0016787">
    <property type="term" value="F:hydrolase activity"/>
    <property type="evidence" value="ECO:0007669"/>
    <property type="project" value="InterPro"/>
</dbReference>
<sequence>MASWRGVARWRIAIALPLVTRFYEVRYYGVRMCTSGSVKLRPYQQECVDACIDALERKHLTRIGVSAPTGSGKTTMFLELVSRIFSREANTSHALILVNGITLAQQAAERAKRMFPHMTVDMDQGARHVASGEADITVATVQTLRQPKRLAKYNPHKFKCVIVDEAHHSTSPSYLSVLSHFHKAIVPSNKHGSTTDATTPIIGFSATFTRHDGVALGLVFEEIVFHKDFLDMIDEQWLCPVRFTLIRADFDLSKVSTTSSDYVVSSLAHVVNRPDVNELVVRSWMDLAGATRQSTLVFAVDVAHVHALVKEFQVRGIDARGIHASMRLTERESLLASFQRADFPVLINCAILTEGADMPGIDCVLLMRPTKSRNLFAQMIGRGMRKSAGKSDCLILDVVGNAHNDLVCTPTLLGLEEQNIASDEATVVDGTRHRYDTTRATVHAYTNKTFQASKSFLEPPEHVAFIDFDDVHELQKAMSMGAAKSVKELSPYAWVDCGADTYVLGSFDGAYVKVRRVDSEWHAHYYARNAAFWKDVAAGLTLNAPYFKRKVLASTDLGHALRGCDTFMNRVLEASNRSPMWLRRQARWRAMPATPKSRALLAQTLTHRCHTLSTPSISPSMTQGSLQRAMIRLRHGGKSLWRSAMKRHNRLHARKASQNVQVGPLPL</sequence>
<dbReference type="GO" id="GO:0036121">
    <property type="term" value="F:double-stranded DNA helicase activity"/>
    <property type="evidence" value="ECO:0007669"/>
    <property type="project" value="TreeGrafter"/>
</dbReference>
<protein>
    <recommendedName>
        <fullName evidence="7">P-loop containing nucleoside triphosphate hydrolase protein</fullName>
    </recommendedName>
</protein>
<evidence type="ECO:0000256" key="2">
    <source>
        <dbReference type="SAM" id="SignalP"/>
    </source>
</evidence>
<dbReference type="InterPro" id="IPR050742">
    <property type="entry name" value="Helicase_Restrict-Modif_Enz"/>
</dbReference>
<dbReference type="OMA" id="HVIDMVA"/>
<dbReference type="CDD" id="cd18799">
    <property type="entry name" value="SF2_C_EcoAI-like"/>
    <property type="match status" value="1"/>
</dbReference>
<comment type="caution">
    <text evidence="5">The sequence shown here is derived from an EMBL/GenBank/DDBJ whole genome shotgun (WGS) entry which is preliminary data.</text>
</comment>
<dbReference type="PROSITE" id="PS51194">
    <property type="entry name" value="HELICASE_CTER"/>
    <property type="match status" value="1"/>
</dbReference>
<dbReference type="InterPro" id="IPR027417">
    <property type="entry name" value="P-loop_NTPase"/>
</dbReference>
<organism evidence="5 6">
    <name type="scientific">Malassezia globosa (strain ATCC MYA-4612 / CBS 7966)</name>
    <name type="common">Dandruff-associated fungus</name>
    <dbReference type="NCBI Taxonomy" id="425265"/>
    <lineage>
        <taxon>Eukaryota</taxon>
        <taxon>Fungi</taxon>
        <taxon>Dikarya</taxon>
        <taxon>Basidiomycota</taxon>
        <taxon>Ustilaginomycotina</taxon>
        <taxon>Malasseziomycetes</taxon>
        <taxon>Malasseziales</taxon>
        <taxon>Malasseziaceae</taxon>
        <taxon>Malassezia</taxon>
    </lineage>
</organism>
<feature type="domain" description="Helicase C-terminal" evidence="4">
    <location>
        <begin position="275"/>
        <end position="428"/>
    </location>
</feature>
<dbReference type="SMART" id="SM00490">
    <property type="entry name" value="HELICc"/>
    <property type="match status" value="1"/>
</dbReference>
<dbReference type="Gene3D" id="3.40.50.300">
    <property type="entry name" value="P-loop containing nucleotide triphosphate hydrolases"/>
    <property type="match status" value="2"/>
</dbReference>
<dbReference type="GO" id="GO:0000403">
    <property type="term" value="F:Y-form DNA binding"/>
    <property type="evidence" value="ECO:0007669"/>
    <property type="project" value="TreeGrafter"/>
</dbReference>
<dbReference type="PROSITE" id="PS51192">
    <property type="entry name" value="HELICASE_ATP_BIND_1"/>
    <property type="match status" value="1"/>
</dbReference>
<dbReference type="Proteomes" id="UP000008837">
    <property type="component" value="Unassembled WGS sequence"/>
</dbReference>
<evidence type="ECO:0000256" key="1">
    <source>
        <dbReference type="ARBA" id="ARBA00022806"/>
    </source>
</evidence>
<dbReference type="GO" id="GO:0061749">
    <property type="term" value="F:forked DNA-dependent helicase activity"/>
    <property type="evidence" value="ECO:0007669"/>
    <property type="project" value="TreeGrafter"/>
</dbReference>
<feature type="chain" id="PRO_5013130367" description="P-loop containing nucleoside triphosphate hydrolase protein" evidence="2">
    <location>
        <begin position="16"/>
        <end position="667"/>
    </location>
</feature>
<dbReference type="InParanoid" id="A8PUJ3"/>
<dbReference type="InterPro" id="IPR003593">
    <property type="entry name" value="AAA+_ATPase"/>
</dbReference>
<keyword evidence="2" id="KW-0732">Signal</keyword>
<dbReference type="InterPro" id="IPR006935">
    <property type="entry name" value="Helicase/UvrB_N"/>
</dbReference>
<dbReference type="PANTHER" id="PTHR47396:SF1">
    <property type="entry name" value="ATP-DEPENDENT HELICASE IRC3-RELATED"/>
    <property type="match status" value="1"/>
</dbReference>
<evidence type="ECO:0000313" key="6">
    <source>
        <dbReference type="Proteomes" id="UP000008837"/>
    </source>
</evidence>
<proteinExistence type="predicted"/>
<evidence type="ECO:0000259" key="3">
    <source>
        <dbReference type="PROSITE" id="PS51192"/>
    </source>
</evidence>
<dbReference type="SUPFAM" id="SSF52540">
    <property type="entry name" value="P-loop containing nucleoside triphosphate hydrolases"/>
    <property type="match status" value="1"/>
</dbReference>
<dbReference type="GO" id="GO:0070125">
    <property type="term" value="P:mitochondrial translational elongation"/>
    <property type="evidence" value="ECO:0007669"/>
    <property type="project" value="TreeGrafter"/>
</dbReference>
<keyword evidence="1" id="KW-0378">Hydrolase</keyword>
<dbReference type="GO" id="GO:0005759">
    <property type="term" value="C:mitochondrial matrix"/>
    <property type="evidence" value="ECO:0007669"/>
    <property type="project" value="TreeGrafter"/>
</dbReference>
<dbReference type="GO" id="GO:0032042">
    <property type="term" value="P:mitochondrial DNA metabolic process"/>
    <property type="evidence" value="ECO:0007669"/>
    <property type="project" value="TreeGrafter"/>
</dbReference>
<dbReference type="Pfam" id="PF00271">
    <property type="entry name" value="Helicase_C"/>
    <property type="match status" value="1"/>
</dbReference>
<dbReference type="STRING" id="425265.A8PUJ3"/>
<dbReference type="SMART" id="SM00487">
    <property type="entry name" value="DEXDc"/>
    <property type="match status" value="1"/>
</dbReference>
<evidence type="ECO:0000313" key="5">
    <source>
        <dbReference type="EMBL" id="EDP44892.1"/>
    </source>
</evidence>
<keyword evidence="1" id="KW-0547">Nucleotide-binding</keyword>
<dbReference type="RefSeq" id="XP_001732106.1">
    <property type="nucleotide sequence ID" value="XM_001732054.1"/>
</dbReference>
<keyword evidence="6" id="KW-1185">Reference proteome</keyword>
<dbReference type="GO" id="GO:0005524">
    <property type="term" value="F:ATP binding"/>
    <property type="evidence" value="ECO:0007669"/>
    <property type="project" value="InterPro"/>
</dbReference>
<accession>A8PUJ3</accession>
<feature type="signal peptide" evidence="2">
    <location>
        <begin position="1"/>
        <end position="15"/>
    </location>
</feature>
<evidence type="ECO:0008006" key="7">
    <source>
        <dbReference type="Google" id="ProtNLM"/>
    </source>
</evidence>
<dbReference type="VEuPathDB" id="FungiDB:MGL_0699"/>
<dbReference type="FunCoup" id="A8PUJ3">
    <property type="interactions" value="9"/>
</dbReference>
<dbReference type="KEGG" id="mgl:MGL_0699"/>
<dbReference type="AlphaFoldDB" id="A8PUJ3"/>
<dbReference type="OrthoDB" id="270584at2759"/>
<keyword evidence="1" id="KW-0067">ATP-binding</keyword>
<dbReference type="EMBL" id="AAYY01000002">
    <property type="protein sequence ID" value="EDP44892.1"/>
    <property type="molecule type" value="Genomic_DNA"/>
</dbReference>
<dbReference type="InterPro" id="IPR014001">
    <property type="entry name" value="Helicase_ATP-bd"/>
</dbReference>
<keyword evidence="1" id="KW-0347">Helicase</keyword>